<evidence type="ECO:0000256" key="1">
    <source>
        <dbReference type="ARBA" id="ARBA00004418"/>
    </source>
</evidence>
<name>A0A1S6YAN1_9PSED</name>
<reference evidence="6" key="1">
    <citation type="submission" date="2016-12" db="EMBL/GenBank/DDBJ databases">
        <title>Complete sequence and comparative genomic analysis of eight native Pseudomonas syringae plasmids belonging to the pPT23A family.</title>
        <authorList>
            <person name="Gutierrez-Barranquero J.A."/>
        </authorList>
    </citation>
    <scope>NUCLEOTIDE SEQUENCE</scope>
    <source>
        <strain evidence="6">2708</strain>
        <plasmid evidence="6">pPg2708</plasmid>
    </source>
</reference>
<dbReference type="AlphaFoldDB" id="A0A1S6YAN1"/>
<evidence type="ECO:0000256" key="2">
    <source>
        <dbReference type="ARBA" id="ARBA00022448"/>
    </source>
</evidence>
<protein>
    <submittedName>
        <fullName evidence="6">ABC transporter polyamine-binding protein</fullName>
    </submittedName>
</protein>
<evidence type="ECO:0000313" key="8">
    <source>
        <dbReference type="Proteomes" id="UP000272613"/>
    </source>
</evidence>
<organism evidence="6">
    <name type="scientific">Pseudomonas coronafaciens pv. garcae</name>
    <dbReference type="NCBI Taxonomy" id="251653"/>
    <lineage>
        <taxon>Bacteria</taxon>
        <taxon>Pseudomonadati</taxon>
        <taxon>Pseudomonadota</taxon>
        <taxon>Gammaproteobacteria</taxon>
        <taxon>Pseudomonadales</taxon>
        <taxon>Pseudomonadaceae</taxon>
        <taxon>Pseudomonas</taxon>
        <taxon>Pseudomonas coronafaciens</taxon>
    </lineage>
</organism>
<dbReference type="EMBL" id="RBSH01000274">
    <property type="protein sequence ID" value="RMR95963.1"/>
    <property type="molecule type" value="Genomic_DNA"/>
</dbReference>
<geneLocation type="plasmid" evidence="6">
    <name>pPg2708</name>
</geneLocation>
<dbReference type="GO" id="GO:0015846">
    <property type="term" value="P:polyamine transport"/>
    <property type="evidence" value="ECO:0007669"/>
    <property type="project" value="InterPro"/>
</dbReference>
<keyword evidence="2" id="KW-0813">Transport</keyword>
<dbReference type="PRINTS" id="PR00909">
    <property type="entry name" value="SPERMDNBNDNG"/>
</dbReference>
<feature type="chain" id="PRO_5043150439" evidence="5">
    <location>
        <begin position="25"/>
        <end position="366"/>
    </location>
</feature>
<feature type="signal peptide" evidence="5">
    <location>
        <begin position="1"/>
        <end position="24"/>
    </location>
</feature>
<dbReference type="EMBL" id="KY362367">
    <property type="protein sequence ID" value="AQX41879.1"/>
    <property type="molecule type" value="Genomic_DNA"/>
</dbReference>
<dbReference type="InterPro" id="IPR006059">
    <property type="entry name" value="SBP"/>
</dbReference>
<sequence length="366" mass="40431">MKNVCLLTLLTASLFSVGLTTAVASPPSVNLYNWYGFIAPDTPKEFEHETGNQLLIDSFDSAEIMQSKVMAGRTGYDVVVATSNVLPNLITAGVLQPLDRSQLSNWSHLDSDILAKVSVNDPGNRYAVPYLWGTTGIGYDVDKVKAAIGDDAPVDSWDLVFKEENISKLKQCGVAMLDSPSEIISIALHYLGLPHNSKNPEDYKKAQALLLKIRPYVRYFDSSKIDADLADGNICVVVGWANGALAAQEINEKNKTGRRIAYSIPREGALVWSENMVLLKDAPHPQEGMKFINYMLRPEVIAKTSNHTLYPSANKAALQFVDAKLSSNTSIYLDKYAIARLFPLEPLPLKLERIRTRAWVKIKSGM</sequence>
<evidence type="ECO:0000256" key="3">
    <source>
        <dbReference type="ARBA" id="ARBA00022729"/>
    </source>
</evidence>
<reference evidence="7 8" key="2">
    <citation type="submission" date="2018-08" db="EMBL/GenBank/DDBJ databases">
        <title>Recombination of ecologically and evolutionarily significant loci maintains genetic cohesion in the Pseudomonas syringae species complex.</title>
        <authorList>
            <person name="Dillon M."/>
            <person name="Thakur S."/>
            <person name="Almeida R.N.D."/>
            <person name="Weir B.S."/>
            <person name="Guttman D.S."/>
        </authorList>
    </citation>
    <scope>NUCLEOTIDE SEQUENCE [LARGE SCALE GENOMIC DNA]</scope>
    <source>
        <strain evidence="7 8">ICMP 5019</strain>
    </source>
</reference>
<accession>A0A1S6YAN1</accession>
<dbReference type="PANTHER" id="PTHR30222:SF12">
    <property type="entry name" value="NORSPERMIDINE SENSOR"/>
    <property type="match status" value="1"/>
</dbReference>
<dbReference type="Gene3D" id="3.40.190.10">
    <property type="entry name" value="Periplasmic binding protein-like II"/>
    <property type="match status" value="2"/>
</dbReference>
<keyword evidence="4" id="KW-0574">Periplasm</keyword>
<comment type="subcellular location">
    <subcellularLocation>
        <location evidence="1">Periplasm</location>
    </subcellularLocation>
</comment>
<proteinExistence type="predicted"/>
<dbReference type="Proteomes" id="UP000272613">
    <property type="component" value="Unassembled WGS sequence"/>
</dbReference>
<evidence type="ECO:0000256" key="4">
    <source>
        <dbReference type="ARBA" id="ARBA00022764"/>
    </source>
</evidence>
<dbReference type="PANTHER" id="PTHR30222">
    <property type="entry name" value="SPERMIDINE/PUTRESCINE-BINDING PERIPLASMIC PROTEIN"/>
    <property type="match status" value="1"/>
</dbReference>
<dbReference type="PIRSF" id="PIRSF019574">
    <property type="entry name" value="Periplasmic_polyamine_BP"/>
    <property type="match status" value="1"/>
</dbReference>
<dbReference type="InterPro" id="IPR001188">
    <property type="entry name" value="Sperm_putr-bd"/>
</dbReference>
<dbReference type="SUPFAM" id="SSF53850">
    <property type="entry name" value="Periplasmic binding protein-like II"/>
    <property type="match status" value="1"/>
</dbReference>
<evidence type="ECO:0000256" key="5">
    <source>
        <dbReference type="SAM" id="SignalP"/>
    </source>
</evidence>
<keyword evidence="3 5" id="KW-0732">Signal</keyword>
<dbReference type="RefSeq" id="WP_024670605.1">
    <property type="nucleotide sequence ID" value="NZ_KY362367.1"/>
</dbReference>
<evidence type="ECO:0000313" key="6">
    <source>
        <dbReference type="EMBL" id="AQX41879.1"/>
    </source>
</evidence>
<keyword evidence="6" id="KW-0614">Plasmid</keyword>
<evidence type="ECO:0000313" key="7">
    <source>
        <dbReference type="EMBL" id="RMR95963.1"/>
    </source>
</evidence>
<gene>
    <name evidence="7" type="ORF">ALP74_200404</name>
</gene>
<dbReference type="CDD" id="cd13659">
    <property type="entry name" value="PBP2_PotF"/>
    <property type="match status" value="1"/>
</dbReference>
<dbReference type="GO" id="GO:0042597">
    <property type="term" value="C:periplasmic space"/>
    <property type="evidence" value="ECO:0007669"/>
    <property type="project" value="UniProtKB-SubCell"/>
</dbReference>
<dbReference type="Pfam" id="PF13416">
    <property type="entry name" value="SBP_bac_8"/>
    <property type="match status" value="1"/>
</dbReference>
<dbReference type="GO" id="GO:0019808">
    <property type="term" value="F:polyamine binding"/>
    <property type="evidence" value="ECO:0007669"/>
    <property type="project" value="InterPro"/>
</dbReference>